<gene>
    <name evidence="2" type="ORF">Tci_899576</name>
</gene>
<comment type="caution">
    <text evidence="2">The sequence shown here is derived from an EMBL/GenBank/DDBJ whole genome shotgun (WGS) entry which is preliminary data.</text>
</comment>
<protein>
    <submittedName>
        <fullName evidence="2">Uncharacterized protein</fullName>
    </submittedName>
</protein>
<dbReference type="AlphaFoldDB" id="A0A699UY06"/>
<feature type="compositionally biased region" description="Pro residues" evidence="1">
    <location>
        <begin position="112"/>
        <end position="126"/>
    </location>
</feature>
<organism evidence="2">
    <name type="scientific">Tanacetum cinerariifolium</name>
    <name type="common">Dalmatian daisy</name>
    <name type="synonym">Chrysanthemum cinerariifolium</name>
    <dbReference type="NCBI Taxonomy" id="118510"/>
    <lineage>
        <taxon>Eukaryota</taxon>
        <taxon>Viridiplantae</taxon>
        <taxon>Streptophyta</taxon>
        <taxon>Embryophyta</taxon>
        <taxon>Tracheophyta</taxon>
        <taxon>Spermatophyta</taxon>
        <taxon>Magnoliopsida</taxon>
        <taxon>eudicotyledons</taxon>
        <taxon>Gunneridae</taxon>
        <taxon>Pentapetalae</taxon>
        <taxon>asterids</taxon>
        <taxon>campanulids</taxon>
        <taxon>Asterales</taxon>
        <taxon>Asteraceae</taxon>
        <taxon>Asteroideae</taxon>
        <taxon>Anthemideae</taxon>
        <taxon>Anthemidinae</taxon>
        <taxon>Tanacetum</taxon>
    </lineage>
</organism>
<feature type="region of interest" description="Disordered" evidence="1">
    <location>
        <begin position="97"/>
        <end position="135"/>
    </location>
</feature>
<feature type="non-terminal residue" evidence="2">
    <location>
        <position position="135"/>
    </location>
</feature>
<accession>A0A699UY06</accession>
<evidence type="ECO:0000313" key="2">
    <source>
        <dbReference type="EMBL" id="GFD27607.1"/>
    </source>
</evidence>
<reference evidence="2" key="1">
    <citation type="journal article" date="2019" name="Sci. Rep.">
        <title>Draft genome of Tanacetum cinerariifolium, the natural source of mosquito coil.</title>
        <authorList>
            <person name="Yamashiro T."/>
            <person name="Shiraishi A."/>
            <person name="Satake H."/>
            <person name="Nakayama K."/>
        </authorList>
    </citation>
    <scope>NUCLEOTIDE SEQUENCE</scope>
</reference>
<name>A0A699UY06_TANCI</name>
<feature type="non-terminal residue" evidence="2">
    <location>
        <position position="1"/>
    </location>
</feature>
<sequence length="135" mass="14980">SEDEETPPTSLVIPDADGQHIPPIALFGQNFHFGESSSTANLLIGNSKIVPTGPMSKVFDAKRVLEKELVNERNGKEFYQEFGEYMCRMLQKRQKSEGSFPFPLSSQVIEPPAEPSARPVPAPYPDDPYVVTRDA</sequence>
<dbReference type="EMBL" id="BKCJ011378365">
    <property type="protein sequence ID" value="GFD27607.1"/>
    <property type="molecule type" value="Genomic_DNA"/>
</dbReference>
<proteinExistence type="predicted"/>
<evidence type="ECO:0000256" key="1">
    <source>
        <dbReference type="SAM" id="MobiDB-lite"/>
    </source>
</evidence>